<dbReference type="AlphaFoldDB" id="A0A9W6NV51"/>
<feature type="compositionally biased region" description="Basic and acidic residues" evidence="1">
    <location>
        <begin position="61"/>
        <end position="72"/>
    </location>
</feature>
<name>A0A9W6NV51_9PSEU</name>
<dbReference type="EMBL" id="BSFQ01000004">
    <property type="protein sequence ID" value="GLL10151.1"/>
    <property type="molecule type" value="Genomic_DNA"/>
</dbReference>
<organism evidence="2 3">
    <name type="scientific">Pseudonocardia halophobica</name>
    <dbReference type="NCBI Taxonomy" id="29401"/>
    <lineage>
        <taxon>Bacteria</taxon>
        <taxon>Bacillati</taxon>
        <taxon>Actinomycetota</taxon>
        <taxon>Actinomycetes</taxon>
        <taxon>Pseudonocardiales</taxon>
        <taxon>Pseudonocardiaceae</taxon>
        <taxon>Pseudonocardia</taxon>
    </lineage>
</organism>
<sequence length="72" mass="7732">MSRDEDPRPERVRTLHDTTTEERSPAAPPGSAPDDQAEGVEPMAEVPGGPQVDVPAAQGHMPEDDSTERGRD</sequence>
<dbReference type="RefSeq" id="WP_037040465.1">
    <property type="nucleotide sequence ID" value="NZ_BAAAUZ010000001.1"/>
</dbReference>
<gene>
    <name evidence="2" type="ORF">GCM10017577_12910</name>
</gene>
<feature type="compositionally biased region" description="Basic and acidic residues" evidence="1">
    <location>
        <begin position="1"/>
        <end position="24"/>
    </location>
</feature>
<evidence type="ECO:0000313" key="3">
    <source>
        <dbReference type="Proteomes" id="UP001143463"/>
    </source>
</evidence>
<feature type="region of interest" description="Disordered" evidence="1">
    <location>
        <begin position="1"/>
        <end position="72"/>
    </location>
</feature>
<keyword evidence="3" id="KW-1185">Reference proteome</keyword>
<reference evidence="2" key="2">
    <citation type="submission" date="2023-01" db="EMBL/GenBank/DDBJ databases">
        <authorList>
            <person name="Sun Q."/>
            <person name="Evtushenko L."/>
        </authorList>
    </citation>
    <scope>NUCLEOTIDE SEQUENCE</scope>
    <source>
        <strain evidence="2">VKM Ac-1069</strain>
    </source>
</reference>
<proteinExistence type="predicted"/>
<accession>A0A9W6NV51</accession>
<evidence type="ECO:0000313" key="2">
    <source>
        <dbReference type="EMBL" id="GLL10151.1"/>
    </source>
</evidence>
<dbReference type="Proteomes" id="UP001143463">
    <property type="component" value="Unassembled WGS sequence"/>
</dbReference>
<evidence type="ECO:0000256" key="1">
    <source>
        <dbReference type="SAM" id="MobiDB-lite"/>
    </source>
</evidence>
<reference evidence="2" key="1">
    <citation type="journal article" date="2014" name="Int. J. Syst. Evol. Microbiol.">
        <title>Complete genome sequence of Corynebacterium casei LMG S-19264T (=DSM 44701T), isolated from a smear-ripened cheese.</title>
        <authorList>
            <consortium name="US DOE Joint Genome Institute (JGI-PGF)"/>
            <person name="Walter F."/>
            <person name="Albersmeier A."/>
            <person name="Kalinowski J."/>
            <person name="Ruckert C."/>
        </authorList>
    </citation>
    <scope>NUCLEOTIDE SEQUENCE</scope>
    <source>
        <strain evidence="2">VKM Ac-1069</strain>
    </source>
</reference>
<comment type="caution">
    <text evidence="2">The sequence shown here is derived from an EMBL/GenBank/DDBJ whole genome shotgun (WGS) entry which is preliminary data.</text>
</comment>
<protein>
    <submittedName>
        <fullName evidence="2">Uncharacterized protein</fullName>
    </submittedName>
</protein>